<keyword evidence="15" id="KW-1185">Reference proteome</keyword>
<dbReference type="PANTHER" id="PTHR31356">
    <property type="entry name" value="THYLAKOID LUMENAL 29 KDA PROTEIN, CHLOROPLASTIC-RELATED"/>
    <property type="match status" value="1"/>
</dbReference>
<proteinExistence type="inferred from homology"/>
<evidence type="ECO:0000256" key="10">
    <source>
        <dbReference type="PIRSR" id="PIRSR601621-3"/>
    </source>
</evidence>
<comment type="similarity">
    <text evidence="1 12">Belongs to the peroxidase family. Ligninase subfamily.</text>
</comment>
<evidence type="ECO:0000259" key="13">
    <source>
        <dbReference type="PROSITE" id="PS50873"/>
    </source>
</evidence>
<evidence type="ECO:0000313" key="14">
    <source>
        <dbReference type="EMBL" id="KAF2797116.1"/>
    </source>
</evidence>
<feature type="disulfide bond" evidence="11">
    <location>
        <begin position="99"/>
        <end position="353"/>
    </location>
</feature>
<evidence type="ECO:0000256" key="6">
    <source>
        <dbReference type="ARBA" id="ARBA00023004"/>
    </source>
</evidence>
<feature type="binding site" evidence="9">
    <location>
        <position position="146"/>
    </location>
    <ligand>
        <name>Ca(2+)</name>
        <dbReference type="ChEBI" id="CHEBI:29108"/>
        <label>1</label>
    </ligand>
</feature>
<dbReference type="Gene3D" id="1.10.420.10">
    <property type="entry name" value="Peroxidase, domain 2"/>
    <property type="match status" value="1"/>
</dbReference>
<evidence type="ECO:0000256" key="3">
    <source>
        <dbReference type="ARBA" id="ARBA00022617"/>
    </source>
</evidence>
<protein>
    <recommendedName>
        <fullName evidence="12">Peroxidase</fullName>
        <ecNumber evidence="12">1.11.1.-</ecNumber>
    </recommendedName>
</protein>
<keyword evidence="11" id="KW-1015">Disulfide bond</keyword>
<feature type="signal peptide" evidence="12">
    <location>
        <begin position="1"/>
        <end position="21"/>
    </location>
</feature>
<evidence type="ECO:0000256" key="5">
    <source>
        <dbReference type="ARBA" id="ARBA00023002"/>
    </source>
</evidence>
<reference evidence="14" key="1">
    <citation type="journal article" date="2020" name="Stud. Mycol.">
        <title>101 Dothideomycetes genomes: a test case for predicting lifestyles and emergence of pathogens.</title>
        <authorList>
            <person name="Haridas S."/>
            <person name="Albert R."/>
            <person name="Binder M."/>
            <person name="Bloem J."/>
            <person name="Labutti K."/>
            <person name="Salamov A."/>
            <person name="Andreopoulos B."/>
            <person name="Baker S."/>
            <person name="Barry K."/>
            <person name="Bills G."/>
            <person name="Bluhm B."/>
            <person name="Cannon C."/>
            <person name="Castanera R."/>
            <person name="Culley D."/>
            <person name="Daum C."/>
            <person name="Ezra D."/>
            <person name="Gonzalez J."/>
            <person name="Henrissat B."/>
            <person name="Kuo A."/>
            <person name="Liang C."/>
            <person name="Lipzen A."/>
            <person name="Lutzoni F."/>
            <person name="Magnuson J."/>
            <person name="Mondo S."/>
            <person name="Nolan M."/>
            <person name="Ohm R."/>
            <person name="Pangilinan J."/>
            <person name="Park H.-J."/>
            <person name="Ramirez L."/>
            <person name="Alfaro M."/>
            <person name="Sun H."/>
            <person name="Tritt A."/>
            <person name="Yoshinaga Y."/>
            <person name="Zwiers L.-H."/>
            <person name="Turgeon B."/>
            <person name="Goodwin S."/>
            <person name="Spatafora J."/>
            <person name="Crous P."/>
            <person name="Grigoriev I."/>
        </authorList>
    </citation>
    <scope>NUCLEOTIDE SEQUENCE</scope>
    <source>
        <strain evidence="14">CBS 109.77</strain>
    </source>
</reference>
<evidence type="ECO:0000313" key="15">
    <source>
        <dbReference type="Proteomes" id="UP000799757"/>
    </source>
</evidence>
<dbReference type="FunFam" id="1.10.520.10:FF:000021">
    <property type="entry name" value="Peroxidase"/>
    <property type="match status" value="1"/>
</dbReference>
<feature type="binding site" evidence="9">
    <location>
        <position position="281"/>
    </location>
    <ligand>
        <name>Ca(2+)</name>
        <dbReference type="ChEBI" id="CHEBI:29108"/>
        <label>2</label>
    </ligand>
</feature>
<dbReference type="GO" id="GO:0034599">
    <property type="term" value="P:cellular response to oxidative stress"/>
    <property type="evidence" value="ECO:0007669"/>
    <property type="project" value="InterPro"/>
</dbReference>
<keyword evidence="6 9" id="KW-0408">Iron</keyword>
<evidence type="ECO:0000256" key="8">
    <source>
        <dbReference type="PIRSR" id="PIRSR601621-1"/>
    </source>
</evidence>
<feature type="binding site" evidence="9">
    <location>
        <position position="134"/>
    </location>
    <ligand>
        <name>Ca(2+)</name>
        <dbReference type="ChEBI" id="CHEBI:29108"/>
        <label>1</label>
    </ligand>
</feature>
<feature type="binding site" evidence="9">
    <location>
        <position position="274"/>
    </location>
    <ligand>
        <name>Ca(2+)</name>
        <dbReference type="ChEBI" id="CHEBI:29108"/>
        <label>2</label>
    </ligand>
</feature>
<keyword evidence="7" id="KW-0325">Glycoprotein</keyword>
<evidence type="ECO:0000256" key="1">
    <source>
        <dbReference type="ARBA" id="ARBA00006089"/>
    </source>
</evidence>
<evidence type="ECO:0000256" key="7">
    <source>
        <dbReference type="ARBA" id="ARBA00023180"/>
    </source>
</evidence>
<dbReference type="OrthoDB" id="2113341at2759"/>
<comment type="cofactor">
    <cofactor evidence="9 12">
        <name>Ca(2+)</name>
        <dbReference type="ChEBI" id="CHEBI:29108"/>
    </cofactor>
    <text evidence="9 12">Binds 2 calcium ions per subunit.</text>
</comment>
<feature type="site" description="Transition state stabilizer" evidence="10">
    <location>
        <position position="129"/>
    </location>
</feature>
<dbReference type="EMBL" id="MU001814">
    <property type="protein sequence ID" value="KAF2797116.1"/>
    <property type="molecule type" value="Genomic_DNA"/>
</dbReference>
<feature type="binding site" evidence="9">
    <location>
        <position position="148"/>
    </location>
    <ligand>
        <name>Ca(2+)</name>
        <dbReference type="ChEBI" id="CHEBI:29108"/>
        <label>1</label>
    </ligand>
</feature>
<gene>
    <name evidence="14" type="ORF">K505DRAFT_415280</name>
</gene>
<dbReference type="InterPro" id="IPR010255">
    <property type="entry name" value="Haem_peroxidase_sf"/>
</dbReference>
<feature type="binding site" evidence="9">
    <location>
        <position position="257"/>
    </location>
    <ligand>
        <name>Ca(2+)</name>
        <dbReference type="ChEBI" id="CHEBI:29108"/>
        <label>2</label>
    </ligand>
</feature>
<dbReference type="GO" id="GO:0000302">
    <property type="term" value="P:response to reactive oxygen species"/>
    <property type="evidence" value="ECO:0007669"/>
    <property type="project" value="TreeGrafter"/>
</dbReference>
<feature type="disulfide bond" evidence="11">
    <location>
        <begin position="120"/>
        <end position="201"/>
    </location>
</feature>
<dbReference type="GO" id="GO:0020037">
    <property type="term" value="F:heme binding"/>
    <property type="evidence" value="ECO:0007669"/>
    <property type="project" value="UniProtKB-UniRule"/>
</dbReference>
<feature type="active site" description="Proton acceptor" evidence="8">
    <location>
        <position position="133"/>
    </location>
</feature>
<dbReference type="InterPro" id="IPR044831">
    <property type="entry name" value="Ccp1-like"/>
</dbReference>
<evidence type="ECO:0000256" key="11">
    <source>
        <dbReference type="PIRSR" id="PIRSR601621-4"/>
    </source>
</evidence>
<feature type="binding site" evidence="9">
    <location>
        <position position="150"/>
    </location>
    <ligand>
        <name>Ca(2+)</name>
        <dbReference type="ChEBI" id="CHEBI:29108"/>
        <label>1</label>
    </ligand>
</feature>
<feature type="binding site" evidence="9">
    <location>
        <position position="276"/>
    </location>
    <ligand>
        <name>Ca(2+)</name>
        <dbReference type="ChEBI" id="CHEBI:29108"/>
        <label>2</label>
    </ligand>
</feature>
<dbReference type="Pfam" id="PF00141">
    <property type="entry name" value="peroxidase"/>
    <property type="match status" value="1"/>
</dbReference>
<dbReference type="GO" id="GO:0046872">
    <property type="term" value="F:metal ion binding"/>
    <property type="evidence" value="ECO:0007669"/>
    <property type="project" value="UniProtKB-UniRule"/>
</dbReference>
<dbReference type="PRINTS" id="PR00462">
    <property type="entry name" value="LIGNINASE"/>
</dbReference>
<organism evidence="14 15">
    <name type="scientific">Melanomma pulvis-pyrius CBS 109.77</name>
    <dbReference type="NCBI Taxonomy" id="1314802"/>
    <lineage>
        <taxon>Eukaryota</taxon>
        <taxon>Fungi</taxon>
        <taxon>Dikarya</taxon>
        <taxon>Ascomycota</taxon>
        <taxon>Pezizomycotina</taxon>
        <taxon>Dothideomycetes</taxon>
        <taxon>Pleosporomycetidae</taxon>
        <taxon>Pleosporales</taxon>
        <taxon>Melanommataceae</taxon>
        <taxon>Melanomma</taxon>
    </lineage>
</organism>
<evidence type="ECO:0000256" key="2">
    <source>
        <dbReference type="ARBA" id="ARBA00022559"/>
    </source>
</evidence>
<dbReference type="InterPro" id="IPR019794">
    <property type="entry name" value="Peroxidases_AS"/>
</dbReference>
<comment type="cofactor">
    <cofactor evidence="9">
        <name>heme b</name>
        <dbReference type="ChEBI" id="CHEBI:60344"/>
    </cofactor>
    <text evidence="9">Binds 1 heme b (iron(II)-protoporphyrin IX) group per subunit.</text>
</comment>
<sequence length="406" mass="44115">MKILTCLTSYVLLGLLPSTLAHPGMGDTIASVRRAAKVARAESKQLLGDLKTLADSKLTPIGKDIKAILLDQKDARSSEIDTSIPPGNVDSAACKADLCCVWKWISYEMTAKFNGTSGRCTKFARGAVRLGFHDAAVWTNTSTSGGADGSILLTDEISRSDNDGLKAIADQMKSWYTKYKPYGVTMADLIQMGANIATVVCPLGPRIRSFVGRKDNAKAGPTGLLPGVNDSADKLIKLFQAKTIDAHDLVALVGAHTTSQQHFVDVNRDGDPQDTTPGIWDVAFYPQTTGSPPVRVLKFASDILLSKDSRTKPEWQEFSTQNGGQDHWNEDYAKAYTRLSLLGVNNINDLKECTKVLPPARNSFTSQDQVLLDMWLQGQFNQLNNMVDDAIMLTGVITTPPTVTFT</sequence>
<dbReference type="PANTHER" id="PTHR31356:SF66">
    <property type="entry name" value="CATALASE-PEROXIDASE"/>
    <property type="match status" value="1"/>
</dbReference>
<dbReference type="InterPro" id="IPR001621">
    <property type="entry name" value="Ligninase"/>
</dbReference>
<feature type="domain" description="Plant heme peroxidase family profile" evidence="13">
    <location>
        <begin position="146"/>
        <end position="262"/>
    </location>
</feature>
<dbReference type="PROSITE" id="PS50873">
    <property type="entry name" value="PEROXIDASE_4"/>
    <property type="match status" value="1"/>
</dbReference>
<keyword evidence="3 9" id="KW-0349">Heme</keyword>
<keyword evidence="2 12" id="KW-0575">Peroxidase</keyword>
<dbReference type="AlphaFoldDB" id="A0A6A6XKP3"/>
<dbReference type="Proteomes" id="UP000799757">
    <property type="component" value="Unassembled WGS sequence"/>
</dbReference>
<dbReference type="GO" id="GO:0042744">
    <property type="term" value="P:hydrogen peroxide catabolic process"/>
    <property type="evidence" value="ECO:0007669"/>
    <property type="project" value="TreeGrafter"/>
</dbReference>
<dbReference type="SUPFAM" id="SSF48113">
    <property type="entry name" value="Heme-dependent peroxidases"/>
    <property type="match status" value="1"/>
</dbReference>
<accession>A0A6A6XKP3</accession>
<dbReference type="Gene3D" id="1.10.520.10">
    <property type="match status" value="1"/>
</dbReference>
<dbReference type="PROSITE" id="PS00436">
    <property type="entry name" value="PEROXIDASE_2"/>
    <property type="match status" value="1"/>
</dbReference>
<feature type="chain" id="PRO_5025704785" description="Peroxidase" evidence="12">
    <location>
        <begin position="22"/>
        <end position="406"/>
    </location>
</feature>
<dbReference type="GO" id="GO:0004601">
    <property type="term" value="F:peroxidase activity"/>
    <property type="evidence" value="ECO:0007669"/>
    <property type="project" value="UniProtKB-KW"/>
</dbReference>
<keyword evidence="4 9" id="KW-0479">Metal-binding</keyword>
<keyword evidence="9 12" id="KW-0106">Calcium</keyword>
<keyword evidence="5 12" id="KW-0560">Oxidoreductase</keyword>
<evidence type="ECO:0000256" key="12">
    <source>
        <dbReference type="RuleBase" id="RU363051"/>
    </source>
</evidence>
<evidence type="ECO:0000256" key="9">
    <source>
        <dbReference type="PIRSR" id="PIRSR601621-2"/>
    </source>
</evidence>
<dbReference type="EC" id="1.11.1.-" evidence="12"/>
<dbReference type="PRINTS" id="PR00458">
    <property type="entry name" value="PEROXIDASE"/>
</dbReference>
<name>A0A6A6XKP3_9PLEO</name>
<evidence type="ECO:0000256" key="4">
    <source>
        <dbReference type="ARBA" id="ARBA00022723"/>
    </source>
</evidence>
<feature type="binding site" description="axial binding residue" evidence="9">
    <location>
        <position position="256"/>
    </location>
    <ligand>
        <name>heme b</name>
        <dbReference type="ChEBI" id="CHEBI:60344"/>
    </ligand>
    <ligandPart>
        <name>Fe</name>
        <dbReference type="ChEBI" id="CHEBI:18248"/>
    </ligandPart>
</feature>
<dbReference type="InterPro" id="IPR002016">
    <property type="entry name" value="Haem_peroxidase"/>
</dbReference>
<keyword evidence="12" id="KW-0732">Signal</keyword>